<keyword evidence="1" id="KW-1133">Transmembrane helix</keyword>
<dbReference type="RefSeq" id="WP_188340730.1">
    <property type="nucleotide sequence ID" value="NZ_CP061281.1"/>
</dbReference>
<proteinExistence type="predicted"/>
<reference evidence="2 3" key="1">
    <citation type="submission" date="2020-09" db="EMBL/GenBank/DDBJ databases">
        <title>A novel species.</title>
        <authorList>
            <person name="Gao J."/>
        </authorList>
    </citation>
    <scope>NUCLEOTIDE SEQUENCE [LARGE SCALE GENOMIC DNA]</scope>
    <source>
        <strain evidence="2 3">CRXT-Y-14</strain>
    </source>
</reference>
<dbReference type="AlphaFoldDB" id="A0A7H1BH64"/>
<name>A0A7H1BH64_9ACTN</name>
<dbReference type="KEGG" id="sxn:IAG42_33640"/>
<evidence type="ECO:0000256" key="1">
    <source>
        <dbReference type="SAM" id="Phobius"/>
    </source>
</evidence>
<protein>
    <recommendedName>
        <fullName evidence="4">MFS transporter</fullName>
    </recommendedName>
</protein>
<evidence type="ECO:0000313" key="3">
    <source>
        <dbReference type="Proteomes" id="UP000516428"/>
    </source>
</evidence>
<dbReference type="InterPro" id="IPR036259">
    <property type="entry name" value="MFS_trans_sf"/>
</dbReference>
<sequence length="78" mass="8926">MAEHTPNSRTAPLDPRHRDRVFRRVVLRTVPFITIVYVIAWMDRVNVGFAKLTMLDDLSWSEAVYGAGAGIFFLSCRD</sequence>
<keyword evidence="1" id="KW-0812">Transmembrane</keyword>
<dbReference type="SUPFAM" id="SSF103473">
    <property type="entry name" value="MFS general substrate transporter"/>
    <property type="match status" value="1"/>
</dbReference>
<gene>
    <name evidence="2" type="ORF">IAG42_33640</name>
</gene>
<keyword evidence="1" id="KW-0472">Membrane</keyword>
<dbReference type="EMBL" id="CP061281">
    <property type="protein sequence ID" value="QNS08069.1"/>
    <property type="molecule type" value="Genomic_DNA"/>
</dbReference>
<dbReference type="Gene3D" id="1.20.1250.20">
    <property type="entry name" value="MFS general substrate transporter like domains"/>
    <property type="match status" value="1"/>
</dbReference>
<evidence type="ECO:0008006" key="4">
    <source>
        <dbReference type="Google" id="ProtNLM"/>
    </source>
</evidence>
<organism evidence="2 3">
    <name type="scientific">Streptomyces xanthii</name>
    <dbReference type="NCBI Taxonomy" id="2768069"/>
    <lineage>
        <taxon>Bacteria</taxon>
        <taxon>Bacillati</taxon>
        <taxon>Actinomycetota</taxon>
        <taxon>Actinomycetes</taxon>
        <taxon>Kitasatosporales</taxon>
        <taxon>Streptomycetaceae</taxon>
        <taxon>Streptomyces</taxon>
    </lineage>
</organism>
<dbReference type="Proteomes" id="UP000516428">
    <property type="component" value="Chromosome"/>
</dbReference>
<evidence type="ECO:0000313" key="2">
    <source>
        <dbReference type="EMBL" id="QNS08069.1"/>
    </source>
</evidence>
<feature type="transmembrane region" description="Helical" evidence="1">
    <location>
        <begin position="25"/>
        <end position="42"/>
    </location>
</feature>
<feature type="transmembrane region" description="Helical" evidence="1">
    <location>
        <begin position="58"/>
        <end position="76"/>
    </location>
</feature>
<accession>A0A7H1BH64</accession>
<keyword evidence="3" id="KW-1185">Reference proteome</keyword>